<evidence type="ECO:0000256" key="1">
    <source>
        <dbReference type="SAM" id="MobiDB-lite"/>
    </source>
</evidence>
<organism evidence="3">
    <name type="scientific">Alexandrium monilatum</name>
    <dbReference type="NCBI Taxonomy" id="311494"/>
    <lineage>
        <taxon>Eukaryota</taxon>
        <taxon>Sar</taxon>
        <taxon>Alveolata</taxon>
        <taxon>Dinophyceae</taxon>
        <taxon>Gonyaulacales</taxon>
        <taxon>Pyrocystaceae</taxon>
        <taxon>Alexandrium</taxon>
    </lineage>
</organism>
<dbReference type="EMBL" id="HBNR01038875">
    <property type="protein sequence ID" value="CAE4596491.1"/>
    <property type="molecule type" value="Transcribed_RNA"/>
</dbReference>
<proteinExistence type="predicted"/>
<dbReference type="AlphaFoldDB" id="A0A7S4QZA6"/>
<feature type="region of interest" description="Disordered" evidence="1">
    <location>
        <begin position="1"/>
        <end position="163"/>
    </location>
</feature>
<evidence type="ECO:0000256" key="2">
    <source>
        <dbReference type="SAM" id="Phobius"/>
    </source>
</evidence>
<sequence>MAGGRAMKFIRRAKNTGPAERSGNSSGARAPSADPASRGQSAREASPSTPRRSSKHEPEASPSTPRRSSKHEQEAGATPPTPSSASMPSSKKGLEQEVQALREQNDRLARERQEDAARKASERLAADRKVQSLEQEVEDLKSQLAQRTRDDAISDDSGGGGDGHFPCFEGPIKASAAYVPMSARTGGRVSGAGVPRKIVIAACAFIGVETALLVGFAAAYFADLQPQRTGERRAPPPGGDAVDPRESELAEERAEVPALERDLQRSMDQEKYWEKRFKTDEEYWTTRLAEVKASANLSDRPYRMITGLRAHQVPEMYGKVGEKTIWAYWYHPDTCESSTSCVLPPVVQLCSETIRRNKGSFDFRIVHMDEVDKYVNRMELPMRWRELIPAHQKDSLMNALLARYGGVAMDISTILLRPLDDYWEEMVSRGATFMGYMYRLNGMPWRHAETTSVWFLMSRREGLFSTAVRNQVIGMGDRHETGAYHHWYLALGDQTLTPILHMYNYSLPKCTEDATIVSPPASPMWDQKASMCPELEMEWSEDLMPERNDAKVILRDPREGPQLPFAFGAGMALWDVSDSTALTDEQVPGDMRSPGAPMQQESCGSPRACWQVFVRRYEMLPVPGRARLLNFVKLFAHVKELKGMSREEILSRSDSFMVTWLRLAGVS</sequence>
<keyword evidence="2" id="KW-0472">Membrane</keyword>
<gene>
    <name evidence="3" type="ORF">AMON00008_LOCUS26891</name>
</gene>
<protein>
    <submittedName>
        <fullName evidence="3">Uncharacterized protein</fullName>
    </submittedName>
</protein>
<name>A0A7S4QZA6_9DINO</name>
<accession>A0A7S4QZA6</accession>
<feature type="region of interest" description="Disordered" evidence="1">
    <location>
        <begin position="228"/>
        <end position="259"/>
    </location>
</feature>
<evidence type="ECO:0000313" key="3">
    <source>
        <dbReference type="EMBL" id="CAE4596491.1"/>
    </source>
</evidence>
<feature type="compositionally biased region" description="Basic and acidic residues" evidence="1">
    <location>
        <begin position="103"/>
        <end position="131"/>
    </location>
</feature>
<feature type="transmembrane region" description="Helical" evidence="2">
    <location>
        <begin position="198"/>
        <end position="222"/>
    </location>
</feature>
<feature type="compositionally biased region" description="Basic and acidic residues" evidence="1">
    <location>
        <begin position="242"/>
        <end position="259"/>
    </location>
</feature>
<keyword evidence="2" id="KW-1133">Transmembrane helix</keyword>
<keyword evidence="2" id="KW-0812">Transmembrane</keyword>
<reference evidence="3" key="1">
    <citation type="submission" date="2021-01" db="EMBL/GenBank/DDBJ databases">
        <authorList>
            <person name="Corre E."/>
            <person name="Pelletier E."/>
            <person name="Niang G."/>
            <person name="Scheremetjew M."/>
            <person name="Finn R."/>
            <person name="Kale V."/>
            <person name="Holt S."/>
            <person name="Cochrane G."/>
            <person name="Meng A."/>
            <person name="Brown T."/>
            <person name="Cohen L."/>
        </authorList>
    </citation>
    <scope>NUCLEOTIDE SEQUENCE</scope>
    <source>
        <strain evidence="3">CCMP3105</strain>
    </source>
</reference>